<dbReference type="AlphaFoldDB" id="A0AAN5CZP0"/>
<dbReference type="Proteomes" id="UP001328107">
    <property type="component" value="Unassembled WGS sequence"/>
</dbReference>
<proteinExistence type="predicted"/>
<keyword evidence="4" id="KW-1185">Reference proteome</keyword>
<gene>
    <name evidence="2" type="ORF">PMAYCL1PPCAC_23184</name>
    <name evidence="3" type="ORF">PMAYCL1PPCAC_23191</name>
</gene>
<feature type="non-terminal residue" evidence="2">
    <location>
        <position position="1"/>
    </location>
</feature>
<dbReference type="EMBL" id="BTRK01000005">
    <property type="protein sequence ID" value="GMR52989.1"/>
    <property type="molecule type" value="Genomic_DNA"/>
</dbReference>
<dbReference type="EMBL" id="BTRK01000005">
    <property type="protein sequence ID" value="GMR52996.1"/>
    <property type="molecule type" value="Genomic_DNA"/>
</dbReference>
<reference evidence="2" key="2">
    <citation type="submission" date="2023-06" db="EMBL/GenBank/DDBJ databases">
        <title>Genome assembly of Pristionchus species.</title>
        <authorList>
            <person name="Yoshida K."/>
            <person name="Sommer R.J."/>
        </authorList>
    </citation>
    <scope>NUCLEOTIDE SEQUENCE</scope>
    <source>
        <strain evidence="2">RS5460</strain>
    </source>
</reference>
<name>A0AAN5CZP0_9BILA</name>
<reference evidence="4" key="1">
    <citation type="submission" date="2022-10" db="EMBL/GenBank/DDBJ databases">
        <title>Genome assembly of Pristionchus species.</title>
        <authorList>
            <person name="Yoshida K."/>
            <person name="Sommer R.J."/>
        </authorList>
    </citation>
    <scope>NUCLEOTIDE SEQUENCE [LARGE SCALE GENOMIC DNA]</scope>
    <source>
        <strain evidence="3 4">RS5460</strain>
    </source>
</reference>
<evidence type="ECO:0000313" key="3">
    <source>
        <dbReference type="EMBL" id="GMR52996.1"/>
    </source>
</evidence>
<feature type="region of interest" description="Disordered" evidence="1">
    <location>
        <begin position="1"/>
        <end position="35"/>
    </location>
</feature>
<feature type="region of interest" description="Disordered" evidence="1">
    <location>
        <begin position="77"/>
        <end position="97"/>
    </location>
</feature>
<evidence type="ECO:0000313" key="2">
    <source>
        <dbReference type="EMBL" id="GMR52989.1"/>
    </source>
</evidence>
<evidence type="ECO:0000313" key="4">
    <source>
        <dbReference type="Proteomes" id="UP001328107"/>
    </source>
</evidence>
<feature type="non-terminal residue" evidence="2">
    <location>
        <position position="294"/>
    </location>
</feature>
<feature type="compositionally biased region" description="Basic and acidic residues" evidence="1">
    <location>
        <begin position="8"/>
        <end position="35"/>
    </location>
</feature>
<organism evidence="2 4">
    <name type="scientific">Pristionchus mayeri</name>
    <dbReference type="NCBI Taxonomy" id="1317129"/>
    <lineage>
        <taxon>Eukaryota</taxon>
        <taxon>Metazoa</taxon>
        <taxon>Ecdysozoa</taxon>
        <taxon>Nematoda</taxon>
        <taxon>Chromadorea</taxon>
        <taxon>Rhabditida</taxon>
        <taxon>Rhabditina</taxon>
        <taxon>Diplogasteromorpha</taxon>
        <taxon>Diplogasteroidea</taxon>
        <taxon>Neodiplogasteridae</taxon>
        <taxon>Pristionchus</taxon>
    </lineage>
</organism>
<evidence type="ECO:0000256" key="1">
    <source>
        <dbReference type="SAM" id="MobiDB-lite"/>
    </source>
</evidence>
<comment type="caution">
    <text evidence="2">The sequence shown here is derived from an EMBL/GenBank/DDBJ whole genome shotgun (WGS) entry which is preliminary data.</text>
</comment>
<sequence>DLSVSKMGNDDHSLPESPDKINLERRALDNDEEGAVRDVLDSVMDRLEPNPNGSTPNFVAEERALLRITEKKIKVESLDENKGDGSTTNKSRDHVDTKKRPHMLVAEERALLRITEKKIKVEPLDENEDAEERMVTVRVTESSSNQDLSGFPLSHYSGSSPRLFSRNDLPELRFVPYDDPSANGDTIIAVPESFDKETFKLFLNEVGKKASLCYKVIHLNFQLGGGYREGVLSKIGDIRAIEMVTEDTDMFWRRTVCEFFTTPLLTNPGQDGRHWIDWYLKYDLRNKIPQSLQG</sequence>
<protein>
    <submittedName>
        <fullName evidence="2">Uncharacterized protein</fullName>
    </submittedName>
</protein>
<accession>A0AAN5CZP0</accession>